<evidence type="ECO:0000259" key="21">
    <source>
        <dbReference type="Pfam" id="PF00890"/>
    </source>
</evidence>
<feature type="binding site" evidence="18">
    <location>
        <position position="419"/>
    </location>
    <ligand>
        <name>FAD</name>
        <dbReference type="ChEBI" id="CHEBI:57692"/>
    </ligand>
</feature>
<evidence type="ECO:0000256" key="14">
    <source>
        <dbReference type="ARBA" id="ARBA00049220"/>
    </source>
</evidence>
<dbReference type="InterPro" id="IPR003952">
    <property type="entry name" value="FRD_SDH_FAD_BS"/>
</dbReference>
<dbReference type="FunFam" id="3.50.50.60:FF:001062">
    <property type="entry name" value="Succinate dehydrogenase complex, subunit A, flavoprotein (Fp)"/>
    <property type="match status" value="1"/>
</dbReference>
<feature type="active site" description="Proton acceptor" evidence="16">
    <location>
        <position position="484"/>
    </location>
</feature>
<keyword evidence="6 18" id="KW-0285">Flavoprotein</keyword>
<reference evidence="23" key="1">
    <citation type="submission" date="2021-03" db="EMBL/GenBank/DDBJ databases">
        <title>Revisited historic fungal species revealed as producer of novel bioactive compounds through whole genome sequencing and comparative genomics.</title>
        <authorList>
            <person name="Vignolle G.A."/>
            <person name="Hochenegger N."/>
            <person name="Mach R.L."/>
            <person name="Mach-Aigner A.R."/>
            <person name="Javad Rahimi M."/>
            <person name="Salim K.A."/>
            <person name="Chan C.M."/>
            <person name="Lim L.B.L."/>
            <person name="Cai F."/>
            <person name="Druzhinina I.S."/>
            <person name="U'Ren J.M."/>
            <person name="Derntl C."/>
        </authorList>
    </citation>
    <scope>NUCLEOTIDE SEQUENCE</scope>
    <source>
        <strain evidence="23">TUCIM 5799</strain>
    </source>
</reference>
<feature type="binding site" evidence="18">
    <location>
        <begin position="235"/>
        <end position="250"/>
    </location>
    <ligand>
        <name>FAD</name>
        <dbReference type="ChEBI" id="CHEBI:57692"/>
    </ligand>
</feature>
<dbReference type="Pfam" id="PF00890">
    <property type="entry name" value="FAD_binding_2"/>
    <property type="match status" value="1"/>
</dbReference>
<keyword evidence="24" id="KW-1185">Reference proteome</keyword>
<keyword evidence="5 20" id="KW-0816">Tricarboxylic acid cycle</keyword>
<evidence type="ECO:0000256" key="15">
    <source>
        <dbReference type="ARBA" id="ARBA00059077"/>
    </source>
</evidence>
<dbReference type="GO" id="GO:0008177">
    <property type="term" value="F:succinate dehydrogenase (quinone) activity"/>
    <property type="evidence" value="ECO:0007669"/>
    <property type="project" value="UniProtKB-EC"/>
</dbReference>
<dbReference type="FunFam" id="3.90.700.10:FF:000001">
    <property type="entry name" value="Mitochondrial succinate dehydrogenase flavoprotein subunit"/>
    <property type="match status" value="1"/>
</dbReference>
<keyword evidence="13 20" id="KW-0472">Membrane</keyword>
<gene>
    <name evidence="23" type="ORF">JX265_010321</name>
</gene>
<dbReference type="FunFam" id="4.10.80.40:FF:000002">
    <property type="entry name" value="Succinate dehydrogenase [ubiquinone] flavoprotein subunit, mitochondrial"/>
    <property type="match status" value="1"/>
</dbReference>
<evidence type="ECO:0000259" key="22">
    <source>
        <dbReference type="Pfam" id="PF02910"/>
    </source>
</evidence>
<evidence type="ECO:0000256" key="7">
    <source>
        <dbReference type="ARBA" id="ARBA00022792"/>
    </source>
</evidence>
<feature type="modified residue" description="Tele-8alpha-FAD histidine" evidence="19">
    <location>
        <position position="243"/>
    </location>
</feature>
<comment type="similarity">
    <text evidence="3 20">Belongs to the FAD-dependent oxidoreductase 2 family. FRD/SDH subfamily.</text>
</comment>
<feature type="binding site" evidence="17">
    <location>
        <position position="452"/>
    </location>
    <ligand>
        <name>substrate</name>
    </ligand>
</feature>
<dbReference type="PANTHER" id="PTHR11632:SF51">
    <property type="entry name" value="SUCCINATE DEHYDROGENASE [UBIQUINONE] FLAVOPROTEIN SUBUNIT, MITOCHONDRIAL"/>
    <property type="match status" value="1"/>
</dbReference>
<feature type="binding site" evidence="17">
    <location>
        <position position="596"/>
    </location>
    <ligand>
        <name>substrate</name>
    </ligand>
</feature>
<dbReference type="GO" id="GO:0006121">
    <property type="term" value="P:mitochondrial electron transport, succinate to ubiquinone"/>
    <property type="evidence" value="ECO:0007669"/>
    <property type="project" value="TreeGrafter"/>
</dbReference>
<evidence type="ECO:0000256" key="2">
    <source>
        <dbReference type="ARBA" id="ARBA00004788"/>
    </source>
</evidence>
<comment type="caution">
    <text evidence="23">The sequence shown here is derived from an EMBL/GenBank/DDBJ whole genome shotgun (WGS) entry which is preliminary data.</text>
</comment>
<keyword evidence="9 20" id="KW-0809">Transit peptide</keyword>
<dbReference type="PROSITE" id="PS00504">
    <property type="entry name" value="FRD_SDH_FAD_BINDING"/>
    <property type="match status" value="1"/>
</dbReference>
<comment type="pathway">
    <text evidence="2 20">Carbohydrate metabolism; tricarboxylic acid cycle; fumarate from succinate (eukaryal route): step 1/1.</text>
</comment>
<evidence type="ECO:0000256" key="11">
    <source>
        <dbReference type="ARBA" id="ARBA00023002"/>
    </source>
</evidence>
<proteinExistence type="inferred from homology"/>
<evidence type="ECO:0000256" key="12">
    <source>
        <dbReference type="ARBA" id="ARBA00023128"/>
    </source>
</evidence>
<dbReference type="SUPFAM" id="SSF46977">
    <property type="entry name" value="Succinate dehydrogenase/fumarate reductase flavoprotein C-terminal domain"/>
    <property type="match status" value="1"/>
</dbReference>
<accession>A0A9P9WEX5</accession>
<feature type="domain" description="FAD-dependent oxidoreductase 2 FAD-binding" evidence="21">
    <location>
        <begin position="207"/>
        <end position="602"/>
    </location>
</feature>
<evidence type="ECO:0000256" key="9">
    <source>
        <dbReference type="ARBA" id="ARBA00022946"/>
    </source>
</evidence>
<keyword evidence="7" id="KW-0999">Mitochondrion inner membrane</keyword>
<dbReference type="AlphaFoldDB" id="A0A9P9WEX5"/>
<evidence type="ECO:0000256" key="19">
    <source>
        <dbReference type="PIRSR" id="PIRSR611281-4"/>
    </source>
</evidence>
<dbReference type="InterPro" id="IPR003953">
    <property type="entry name" value="FAD-dep_OxRdtase_2_FAD-bd"/>
</dbReference>
<dbReference type="PANTHER" id="PTHR11632">
    <property type="entry name" value="SUCCINATE DEHYDROGENASE 2 FLAVOPROTEIN SUBUNIT"/>
    <property type="match status" value="1"/>
</dbReference>
<keyword evidence="10 20" id="KW-0249">Electron transport</keyword>
<evidence type="ECO:0000256" key="20">
    <source>
        <dbReference type="RuleBase" id="RU362051"/>
    </source>
</evidence>
<dbReference type="Proteomes" id="UP000829685">
    <property type="component" value="Unassembled WGS sequence"/>
</dbReference>
<comment type="function">
    <text evidence="15 20">Flavoprotein (FP) subunit of succinate dehydrogenase (SDH) that is involved in complex II of the mitochondrial electron transport chain and is responsible for transferring electrons from succinate to ubiquinone (coenzyme Q).</text>
</comment>
<dbReference type="GO" id="GO:0005743">
    <property type="term" value="C:mitochondrial inner membrane"/>
    <property type="evidence" value="ECO:0007669"/>
    <property type="project" value="UniProtKB-SubCell"/>
</dbReference>
<evidence type="ECO:0000256" key="8">
    <source>
        <dbReference type="ARBA" id="ARBA00022827"/>
    </source>
</evidence>
<dbReference type="NCBIfam" id="TIGR01812">
    <property type="entry name" value="sdhA_frdA_Gneg"/>
    <property type="match status" value="1"/>
</dbReference>
<dbReference type="InterPro" id="IPR037099">
    <property type="entry name" value="Fum_R/Succ_DH_flav-like_C_sf"/>
</dbReference>
<dbReference type="InterPro" id="IPR036188">
    <property type="entry name" value="FAD/NAD-bd_sf"/>
</dbReference>
<evidence type="ECO:0000256" key="1">
    <source>
        <dbReference type="ARBA" id="ARBA00004443"/>
    </source>
</evidence>
<dbReference type="InterPro" id="IPR030664">
    <property type="entry name" value="SdhA/FrdA/AprA"/>
</dbReference>
<dbReference type="GO" id="GO:0009055">
    <property type="term" value="F:electron transfer activity"/>
    <property type="evidence" value="ECO:0007669"/>
    <property type="project" value="TreeGrafter"/>
</dbReference>
<dbReference type="Gene3D" id="3.90.700.10">
    <property type="entry name" value="Succinate dehydrogenase/fumarate reductase flavoprotein, catalytic domain"/>
    <property type="match status" value="1"/>
</dbReference>
<dbReference type="FunFam" id="1.20.58.100:FF:000001">
    <property type="entry name" value="Succinate dehydrogenase flavoprotein subunit (SdhA)"/>
    <property type="match status" value="1"/>
</dbReference>
<feature type="binding site" evidence="18">
    <location>
        <begin position="601"/>
        <end position="602"/>
    </location>
    <ligand>
        <name>FAD</name>
        <dbReference type="ChEBI" id="CHEBI:57692"/>
    </ligand>
</feature>
<feature type="binding site" evidence="17">
    <location>
        <position position="440"/>
    </location>
    <ligand>
        <name>substrate</name>
    </ligand>
</feature>
<dbReference type="EMBL" id="JAFIMR010000033">
    <property type="protein sequence ID" value="KAI1859872.1"/>
    <property type="molecule type" value="Genomic_DNA"/>
</dbReference>
<name>A0A9P9WEX5_9PEZI</name>
<evidence type="ECO:0000256" key="3">
    <source>
        <dbReference type="ARBA" id="ARBA00008040"/>
    </source>
</evidence>
<dbReference type="InterPro" id="IPR014006">
    <property type="entry name" value="Succ_Dhase_FrdA_Gneg"/>
</dbReference>
<dbReference type="GO" id="GO:0006099">
    <property type="term" value="P:tricarboxylic acid cycle"/>
    <property type="evidence" value="ECO:0007669"/>
    <property type="project" value="UniProtKB-KW"/>
</dbReference>
<keyword evidence="12" id="KW-0496">Mitochondrion</keyword>
<dbReference type="Gene3D" id="3.50.50.60">
    <property type="entry name" value="FAD/NAD(P)-binding domain"/>
    <property type="match status" value="1"/>
</dbReference>
<comment type="subcellular location">
    <subcellularLocation>
        <location evidence="1 20">Mitochondrion inner membrane</location>
        <topology evidence="1 20">Peripheral membrane protein</topology>
        <orientation evidence="1 20">Matrix side</orientation>
    </subcellularLocation>
</comment>
<organism evidence="23 24">
    <name type="scientific">Neoarthrinium moseri</name>
    <dbReference type="NCBI Taxonomy" id="1658444"/>
    <lineage>
        <taxon>Eukaryota</taxon>
        <taxon>Fungi</taxon>
        <taxon>Dikarya</taxon>
        <taxon>Ascomycota</taxon>
        <taxon>Pezizomycotina</taxon>
        <taxon>Sordariomycetes</taxon>
        <taxon>Xylariomycetidae</taxon>
        <taxon>Amphisphaeriales</taxon>
        <taxon>Apiosporaceae</taxon>
        <taxon>Neoarthrinium</taxon>
    </lineage>
</organism>
<comment type="catalytic activity">
    <reaction evidence="14 20">
        <text>a quinone + succinate = fumarate + a quinol</text>
        <dbReference type="Rhea" id="RHEA:40523"/>
        <dbReference type="ChEBI" id="CHEBI:24646"/>
        <dbReference type="ChEBI" id="CHEBI:29806"/>
        <dbReference type="ChEBI" id="CHEBI:30031"/>
        <dbReference type="ChEBI" id="CHEBI:132124"/>
        <dbReference type="EC" id="1.3.5.1"/>
    </reaction>
</comment>
<evidence type="ECO:0000256" key="6">
    <source>
        <dbReference type="ARBA" id="ARBA00022630"/>
    </source>
</evidence>
<dbReference type="NCBIfam" id="TIGR01816">
    <property type="entry name" value="sdhA_forward"/>
    <property type="match status" value="1"/>
</dbReference>
<evidence type="ECO:0000256" key="4">
    <source>
        <dbReference type="ARBA" id="ARBA00022448"/>
    </source>
</evidence>
<evidence type="ECO:0000256" key="5">
    <source>
        <dbReference type="ARBA" id="ARBA00022532"/>
    </source>
</evidence>
<feature type="binding site" evidence="18">
    <location>
        <position position="585"/>
    </location>
    <ligand>
        <name>FAD</name>
        <dbReference type="ChEBI" id="CHEBI:57692"/>
    </ligand>
</feature>
<evidence type="ECO:0000256" key="10">
    <source>
        <dbReference type="ARBA" id="ARBA00022982"/>
    </source>
</evidence>
<evidence type="ECO:0000313" key="23">
    <source>
        <dbReference type="EMBL" id="KAI1859872.1"/>
    </source>
</evidence>
<keyword evidence="4 20" id="KW-0813">Transport</keyword>
<protein>
    <recommendedName>
        <fullName evidence="20">Succinate dehydrogenase [ubiquinone] flavoprotein subunit, mitochondrial</fullName>
        <ecNumber evidence="20">1.3.5.1</ecNumber>
    </recommendedName>
</protein>
<keyword evidence="11 20" id="KW-0560">Oxidoreductase</keyword>
<evidence type="ECO:0000256" key="13">
    <source>
        <dbReference type="ARBA" id="ARBA00023136"/>
    </source>
</evidence>
<dbReference type="SUPFAM" id="SSF51905">
    <property type="entry name" value="FAD/NAD(P)-binding domain"/>
    <property type="match status" value="1"/>
</dbReference>
<evidence type="ECO:0000256" key="17">
    <source>
        <dbReference type="PIRSR" id="PIRSR611281-2"/>
    </source>
</evidence>
<dbReference type="Gene3D" id="1.20.58.100">
    <property type="entry name" value="Fumarate reductase/succinate dehydrogenase flavoprotein-like, C-terminal domain"/>
    <property type="match status" value="1"/>
</dbReference>
<dbReference type="Pfam" id="PF02910">
    <property type="entry name" value="Succ_DH_flav_C"/>
    <property type="match status" value="1"/>
</dbReference>
<feature type="domain" description="Fumarate reductase/succinate dehydrogenase flavoprotein-like C-terminal" evidence="22">
    <location>
        <begin position="657"/>
        <end position="792"/>
    </location>
</feature>
<dbReference type="GO" id="GO:0050660">
    <property type="term" value="F:flavin adenine dinucleotide binding"/>
    <property type="evidence" value="ECO:0007669"/>
    <property type="project" value="InterPro"/>
</dbReference>
<dbReference type="EC" id="1.3.5.1" evidence="20"/>
<dbReference type="InterPro" id="IPR011281">
    <property type="entry name" value="Succ_DH_flav_su_fwd"/>
</dbReference>
<comment type="cofactor">
    <cofactor evidence="18">
        <name>FAD</name>
        <dbReference type="ChEBI" id="CHEBI:57692"/>
    </cofactor>
    <text evidence="18">Flavinylated by SdhE, about 5% flavinylation occurs in the absence of SdhE.</text>
</comment>
<dbReference type="SUPFAM" id="SSF56425">
    <property type="entry name" value="Succinate dehydrogenase/fumarate reductase flavoprotein, catalytic domain"/>
    <property type="match status" value="1"/>
</dbReference>
<evidence type="ECO:0000313" key="24">
    <source>
        <dbReference type="Proteomes" id="UP000829685"/>
    </source>
</evidence>
<keyword evidence="8 18" id="KW-0274">FAD</keyword>
<sequence length="792" mass="86629">MLERGRAVAGSKPLIGRRRPSELIQAVAQFESIIHFFSQQRPPNAQAPNPIAVAIPGLNLQDKSLENHHRAPHLPSSLCLRLPLRAVRPRCFHNGFLNGSEETGLGLSRKCIPHPPSPILPPSRSACQLGEVFRAASALLAGLTFHGRRSTPWLTILERTVLARSKMSGADVFFDAPARIFANQPLRAKEASAHVSSKYPVIDHEYDAIVVGAGGAGLRAAFGLAEAGFNTACISKLFPTRSHTVAAQGGINAALGNMHEDDWRWHMYDTVKGSDWLGDQDAIHYMTREAPASIIELENYGCPFSRTEDGKIYQRAFGGQSQKYGKGGQAYRCCAAADRTGHALLHTLYGQSLRHSTNYFIEFFALDLIMQDGECRGVLAYNQEDGTLHRFLAQNTVLATGGYGRAYFSCTSAHTCTGDGMAMVARAGLPNQDLEFVQFHPTGIYGAGCLITEGSRGEGGYLLNSEGERFMERYAPTAKDLASRDVVSRSMTMEIREGRGVGPEKDHVYLQLSHLPAEILAERLPGISETAAIFAGVDVRKQPIPVLPTVHYNMGGIPTRYTGEVLTVDEAGNDKVVPGLFACGEAACVSVHGANRLGANSLLDLVVFGRAVSHTIRDNFTPGQKPKPIAADAGAESIEVLDQVRNSDGPKSTAEIRLAMQKTMQTDVSVFRTQESLDEGVKKITEVDQMFPQVGIKDRSMIWNSDLVETLELRNLLTCATQTTIAAANRKESRGAHAREDYPDRDDENWMKHTLTFQKKPQGNIELGYRRVIGTTLDEKECAAVPPFKRTY</sequence>
<dbReference type="InterPro" id="IPR015939">
    <property type="entry name" value="Fum_Rdtase/Succ_DH_flav-like_C"/>
</dbReference>
<feature type="binding site" evidence="17">
    <location>
        <position position="551"/>
    </location>
    <ligand>
        <name>substrate</name>
    </ligand>
</feature>
<dbReference type="InterPro" id="IPR027477">
    <property type="entry name" value="Succ_DH/fumarate_Rdtase_cat_sf"/>
</dbReference>
<evidence type="ECO:0000256" key="18">
    <source>
        <dbReference type="PIRSR" id="PIRSR611281-3"/>
    </source>
</evidence>
<evidence type="ECO:0000256" key="16">
    <source>
        <dbReference type="PIRSR" id="PIRSR611281-1"/>
    </source>
</evidence>
<dbReference type="FunFam" id="3.50.50.60:FF:000482">
    <property type="entry name" value="Succinate dehydrogenase complex, subunit A, flavoprotein (Fp)"/>
    <property type="match status" value="1"/>
</dbReference>
<feature type="binding site" evidence="18">
    <location>
        <begin position="212"/>
        <end position="217"/>
    </location>
    <ligand>
        <name>FAD</name>
        <dbReference type="ChEBI" id="CHEBI:57692"/>
    </ligand>
</feature>
<dbReference type="Gene3D" id="4.10.80.40">
    <property type="entry name" value="succinate dehydrogenase protein domain"/>
    <property type="match status" value="1"/>
</dbReference>